<dbReference type="InterPro" id="IPR036322">
    <property type="entry name" value="WD40_repeat_dom_sf"/>
</dbReference>
<feature type="compositionally biased region" description="Acidic residues" evidence="1">
    <location>
        <begin position="424"/>
        <end position="442"/>
    </location>
</feature>
<protein>
    <submittedName>
        <fullName evidence="3">Vacuolar import and degradation protein</fullName>
    </submittedName>
</protein>
<evidence type="ECO:0000313" key="3">
    <source>
        <dbReference type="EMBL" id="KAJ6255415.1"/>
    </source>
</evidence>
<feature type="compositionally biased region" description="Low complexity" evidence="1">
    <location>
        <begin position="169"/>
        <end position="178"/>
    </location>
</feature>
<feature type="region of interest" description="Disordered" evidence="1">
    <location>
        <begin position="341"/>
        <end position="468"/>
    </location>
</feature>
<accession>A0ABQ8ZFI5</accession>
<evidence type="ECO:0000313" key="4">
    <source>
        <dbReference type="Proteomes" id="UP001150062"/>
    </source>
</evidence>
<feature type="compositionally biased region" description="Basic residues" evidence="1">
    <location>
        <begin position="179"/>
        <end position="191"/>
    </location>
</feature>
<gene>
    <name evidence="3" type="ORF">M0813_11291</name>
</gene>
<dbReference type="InterPro" id="IPR040458">
    <property type="entry name" value="Vid27"/>
</dbReference>
<dbReference type="EMBL" id="JAOAOG010000004">
    <property type="protein sequence ID" value="KAJ6255415.1"/>
    <property type="molecule type" value="Genomic_DNA"/>
</dbReference>
<dbReference type="Pfam" id="PF08553">
    <property type="entry name" value="VID27"/>
    <property type="match status" value="1"/>
</dbReference>
<dbReference type="Proteomes" id="UP001150062">
    <property type="component" value="Unassembled WGS sequence"/>
</dbReference>
<sequence length="809" mass="94801">MGNKETEEQDKEENYSFTGKLYKVASANEINIKYNYCRCDVNQPNESEFNYELEITKIIDENQSGQKEKKKTFAIDRILSLSETEYKNELAFIVRVPGDSSYLLQLTNETVHEDFALFLQIALYETEQQKEWDQKDREKIRKFLPKVTIEQYFREYEEKRMQLRKKMQQKQIQNQNQKQKQKKQRRKKKQRQFTPTKFNIKFKGIEKRTNQYYSLAESTGSLFLWDEQKKEWKLSVEKCQIVLQRSEAQAYETFLLISDSKTKETKFCSRIKNSFHPKFNESNRSFFWFYEAGQFTTIWLLNFDQGFEEFRDCFTKSLWEHLNQKPFKKVTNQEYILKTHQNVEQQTNEKEEEEEDEDEEMAWSTSESSFEDEESEEESFQNIDDEDESESEKEKEQEKEQNIESDDEEEEEYENEIEINILEESSEEETQSESESIEESSEEERTKIERTGIYGNESDPDQQEEFRKKSKHEINKHLAVGTNTDRSFVLRGNRMGVFKHGGENAEYLHTIQDISDLEGNTFVPSKLMLHQQDTSALFLNPTVKNTVFKMDIERGEVVESFLGNKDIPINTIFPETKISQTTDNRLFGGLNQNGIFLIDPRLSKNKIVETQRFQFKPTSRANLSSICTTRDGNLGTGSKTGEIRLFSDINKRAKTLLPGFGDPIIAMDTTEDGKWVLATCKDYLLVVNTDLGDGKNGFKVRMGKNKPRPIRLQLEKHHLLLLKGRVNFTAAHFNTGQGGEKSIVTSTGNFVITWNFAKVKRGILNRYEIKKFSDRVVRDDFVHGTDQAVVVALPNGVHLKKKQSRIYRK</sequence>
<feature type="compositionally biased region" description="Basic and acidic residues" evidence="1">
    <location>
        <begin position="392"/>
        <end position="402"/>
    </location>
</feature>
<reference evidence="3" key="1">
    <citation type="submission" date="2022-08" db="EMBL/GenBank/DDBJ databases">
        <title>Novel sulfate-reducing endosymbionts in the free-living metamonad Anaeramoeba.</title>
        <authorList>
            <person name="Jerlstrom-Hultqvist J."/>
            <person name="Cepicka I."/>
            <person name="Gallot-Lavallee L."/>
            <person name="Salas-Leiva D."/>
            <person name="Curtis B.A."/>
            <person name="Zahonova K."/>
            <person name="Pipaliya S."/>
            <person name="Dacks J."/>
            <person name="Roger A.J."/>
        </authorList>
    </citation>
    <scope>NUCLEOTIDE SEQUENCE</scope>
    <source>
        <strain evidence="3">Schooner1</strain>
    </source>
</reference>
<proteinExistence type="predicted"/>
<comment type="caution">
    <text evidence="3">The sequence shown here is derived from an EMBL/GenBank/DDBJ whole genome shotgun (WGS) entry which is preliminary data.</text>
</comment>
<keyword evidence="4" id="KW-1185">Reference proteome</keyword>
<dbReference type="InterPro" id="IPR013863">
    <property type="entry name" value="VID27_C"/>
</dbReference>
<evidence type="ECO:0000259" key="2">
    <source>
        <dbReference type="Pfam" id="PF08553"/>
    </source>
</evidence>
<organism evidence="3 4">
    <name type="scientific">Anaeramoeba flamelloides</name>
    <dbReference type="NCBI Taxonomy" id="1746091"/>
    <lineage>
        <taxon>Eukaryota</taxon>
        <taxon>Metamonada</taxon>
        <taxon>Anaeramoebidae</taxon>
        <taxon>Anaeramoeba</taxon>
    </lineage>
</organism>
<feature type="compositionally biased region" description="Acidic residues" evidence="1">
    <location>
        <begin position="403"/>
        <end position="417"/>
    </location>
</feature>
<name>A0ABQ8ZFI5_9EUKA</name>
<evidence type="ECO:0000256" key="1">
    <source>
        <dbReference type="SAM" id="MobiDB-lite"/>
    </source>
</evidence>
<feature type="compositionally biased region" description="Acidic residues" evidence="1">
    <location>
        <begin position="350"/>
        <end position="361"/>
    </location>
</feature>
<feature type="region of interest" description="Disordered" evidence="1">
    <location>
        <begin position="164"/>
        <end position="192"/>
    </location>
</feature>
<feature type="compositionally biased region" description="Acidic residues" evidence="1">
    <location>
        <begin position="369"/>
        <end position="391"/>
    </location>
</feature>
<dbReference type="PANTHER" id="PTHR31913">
    <property type="entry name" value="VACUOLAR IMPORT AND DEGRADATION PROTEIN 27"/>
    <property type="match status" value="1"/>
</dbReference>
<feature type="domain" description="Vacuolar import/degradation Vid27 C-terminal" evidence="2">
    <location>
        <begin position="474"/>
        <end position="804"/>
    </location>
</feature>
<dbReference type="SUPFAM" id="SSF50978">
    <property type="entry name" value="WD40 repeat-like"/>
    <property type="match status" value="1"/>
</dbReference>
<dbReference type="PANTHER" id="PTHR31913:SF0">
    <property type="entry name" value="VACUOLAR IMPORT AND DEGRADATION PROTEIN 27"/>
    <property type="match status" value="1"/>
</dbReference>